<reference evidence="3" key="1">
    <citation type="submission" date="2020-02" db="EMBL/GenBank/DDBJ databases">
        <title>Genomic and physiological characterization of two novel Nitrospinaceae genera.</title>
        <authorList>
            <person name="Mueller A.J."/>
            <person name="Jung M.-Y."/>
            <person name="Strachan C.R."/>
            <person name="Herbold C.W."/>
            <person name="Kirkegaard R.H."/>
            <person name="Daims H."/>
        </authorList>
    </citation>
    <scope>NUCLEOTIDE SEQUENCE [LARGE SCALE GENOMIC DNA]</scope>
</reference>
<dbReference type="EMBL" id="CP048620">
    <property type="protein sequence ID" value="QPJ65628.1"/>
    <property type="molecule type" value="Genomic_DNA"/>
</dbReference>
<feature type="compositionally biased region" description="Acidic residues" evidence="1">
    <location>
        <begin position="367"/>
        <end position="380"/>
    </location>
</feature>
<feature type="compositionally biased region" description="Acidic residues" evidence="1">
    <location>
        <begin position="165"/>
        <end position="180"/>
    </location>
</feature>
<dbReference type="KEGG" id="nva:G3M78_09570"/>
<feature type="region of interest" description="Disordered" evidence="1">
    <location>
        <begin position="165"/>
        <end position="308"/>
    </location>
</feature>
<feature type="compositionally biased region" description="Acidic residues" evidence="1">
    <location>
        <begin position="394"/>
        <end position="403"/>
    </location>
</feature>
<feature type="compositionally biased region" description="Acidic residues" evidence="1">
    <location>
        <begin position="142"/>
        <end position="151"/>
    </location>
</feature>
<evidence type="ECO:0000256" key="1">
    <source>
        <dbReference type="SAM" id="MobiDB-lite"/>
    </source>
</evidence>
<feature type="region of interest" description="Disordered" evidence="1">
    <location>
        <begin position="359"/>
        <end position="436"/>
    </location>
</feature>
<dbReference type="Proteomes" id="UP000594464">
    <property type="component" value="Chromosome"/>
</dbReference>
<feature type="region of interest" description="Disordered" evidence="1">
    <location>
        <begin position="93"/>
        <end position="151"/>
    </location>
</feature>
<evidence type="ECO:0000313" key="2">
    <source>
        <dbReference type="EMBL" id="QPJ65628.1"/>
    </source>
</evidence>
<accession>A0A7T0G3S1</accession>
<evidence type="ECO:0000313" key="3">
    <source>
        <dbReference type="Proteomes" id="UP000594464"/>
    </source>
</evidence>
<organism evidence="2 3">
    <name type="scientific">Candidatus Nitrohelix vancouverensis</name>
    <dbReference type="NCBI Taxonomy" id="2705534"/>
    <lineage>
        <taxon>Bacteria</taxon>
        <taxon>Pseudomonadati</taxon>
        <taxon>Nitrospinota/Tectimicrobiota group</taxon>
        <taxon>Nitrospinota</taxon>
        <taxon>Nitrospinia</taxon>
        <taxon>Nitrospinales</taxon>
        <taxon>Nitrospinaceae</taxon>
        <taxon>Candidatus Nitrohelix</taxon>
    </lineage>
</organism>
<feature type="compositionally biased region" description="Basic and acidic residues" evidence="1">
    <location>
        <begin position="131"/>
        <end position="141"/>
    </location>
</feature>
<protein>
    <submittedName>
        <fullName evidence="2">Uncharacterized protein</fullName>
    </submittedName>
</protein>
<proteinExistence type="predicted"/>
<feature type="region of interest" description="Disordered" evidence="1">
    <location>
        <begin position="473"/>
        <end position="532"/>
    </location>
</feature>
<feature type="compositionally biased region" description="Acidic residues" evidence="1">
    <location>
        <begin position="93"/>
        <end position="105"/>
    </location>
</feature>
<sequence length="622" mass="70157">MLKNQTIQGLQETILESVEKIWLQIDQVLGIEQTSVFQLFKPFLFVALENPLILSASLVALFGIPYAFIKIRKINAEAEEQYDAIIQRMDFDESEEVESEEEDMDDSRPLFPDSRSSVEDEDTALAILTQLDREEREHAFDTEEEEDAYDVEENIEDLQAIAESLDDEESASPGDLEDSQSDPFDGFDLGDDDATAKPAMALEDDDDEMDPALKALLNDTLDFSEEPTPVSQTLAESGDHDEFLQDQAILDLQSEMENSISELQQQLDASRSPEKKTEPDDSDIEDLMKETFDFSSDNDSEDDEFSEQNQEILNLQKEMEDSINQISEQIAEPVSFNVNFDNLDDEPTLEDILKEDEEAQAATKVDSDDDIEFTFEEESEPAPATATSSRNLEEELTLPEDLEDFHNRGMETSPVATPSANEPKNESVIPDNINPEDFFNLEDLASDAEDAEDAETVALPDIETEEVHLELEPEPIGQAQEPEDDLFGMTLDSPVTFGSPEVVAEEDTAQKEQPEYSASLEDIIPDAPPAEEPLYKPAVEKMVSGKVSRLVDKLNQFQEKIESRINHLDPGMQKVLKTSDFLKGMNYQKTEFKENASKPPINDEDYINLLESFIFLEEQKKK</sequence>
<feature type="compositionally biased region" description="Acidic residues" evidence="1">
    <location>
        <begin position="296"/>
        <end position="306"/>
    </location>
</feature>
<feature type="compositionally biased region" description="Polar residues" evidence="1">
    <location>
        <begin position="255"/>
        <end position="269"/>
    </location>
</feature>
<gene>
    <name evidence="2" type="ORF">G3M78_09570</name>
</gene>
<name>A0A7T0G3S1_9BACT</name>
<dbReference type="AlphaFoldDB" id="A0A7T0G3S1"/>